<organism evidence="15 16">
    <name type="scientific">Aldrovandia affinis</name>
    <dbReference type="NCBI Taxonomy" id="143900"/>
    <lineage>
        <taxon>Eukaryota</taxon>
        <taxon>Metazoa</taxon>
        <taxon>Chordata</taxon>
        <taxon>Craniata</taxon>
        <taxon>Vertebrata</taxon>
        <taxon>Euteleostomi</taxon>
        <taxon>Actinopterygii</taxon>
        <taxon>Neopterygii</taxon>
        <taxon>Teleostei</taxon>
        <taxon>Notacanthiformes</taxon>
        <taxon>Halosauridae</taxon>
        <taxon>Aldrovandia</taxon>
    </lineage>
</organism>
<dbReference type="InterPro" id="IPR029063">
    <property type="entry name" value="SAM-dependent_MTases_sf"/>
</dbReference>
<evidence type="ECO:0000313" key="16">
    <source>
        <dbReference type="Proteomes" id="UP001221898"/>
    </source>
</evidence>
<proteinExistence type="inferred from homology"/>
<keyword evidence="7" id="KW-0809">Transit peptide</keyword>
<evidence type="ECO:0000256" key="12">
    <source>
        <dbReference type="ARBA" id="ARBA00080961"/>
    </source>
</evidence>
<comment type="catalytic activity">
    <reaction evidence="9">
        <text>cytidine(839) in 12S rRNA + S-adenosyl-L-methionine = N(4)-methylcytidine(839) in 12S rRNA + S-adenosyl-L-homocysteine + H(+)</text>
        <dbReference type="Rhea" id="RHEA:62524"/>
        <dbReference type="Rhea" id="RHEA-COMP:16109"/>
        <dbReference type="Rhea" id="RHEA-COMP:16110"/>
        <dbReference type="ChEBI" id="CHEBI:15378"/>
        <dbReference type="ChEBI" id="CHEBI:57856"/>
        <dbReference type="ChEBI" id="CHEBI:59789"/>
        <dbReference type="ChEBI" id="CHEBI:74506"/>
        <dbReference type="ChEBI" id="CHEBI:82748"/>
    </reaction>
    <physiologicalReaction direction="left-to-right" evidence="9">
        <dbReference type="Rhea" id="RHEA:62525"/>
    </physiologicalReaction>
</comment>
<dbReference type="InterPro" id="IPR002903">
    <property type="entry name" value="RsmH"/>
</dbReference>
<evidence type="ECO:0000256" key="13">
    <source>
        <dbReference type="ARBA" id="ARBA00081509"/>
    </source>
</evidence>
<dbReference type="PANTHER" id="PTHR11265:SF0">
    <property type="entry name" value="12S RRNA N4-METHYLCYTIDINE METHYLTRANSFERASE"/>
    <property type="match status" value="1"/>
</dbReference>
<feature type="region of interest" description="Disordered" evidence="14">
    <location>
        <begin position="383"/>
        <end position="402"/>
    </location>
</feature>
<dbReference type="Gene3D" id="3.40.50.150">
    <property type="entry name" value="Vaccinia Virus protein VP39"/>
    <property type="match status" value="1"/>
</dbReference>
<keyword evidence="5" id="KW-0808">Transferase</keyword>
<keyword evidence="16" id="KW-1185">Reference proteome</keyword>
<evidence type="ECO:0000256" key="8">
    <source>
        <dbReference type="ARBA" id="ARBA00023128"/>
    </source>
</evidence>
<dbReference type="FunFam" id="1.10.150.170:FF:000002">
    <property type="entry name" value="Probable methyltransferase-like protein 15"/>
    <property type="match status" value="1"/>
</dbReference>
<keyword evidence="8" id="KW-0496">Mitochondrion</keyword>
<feature type="compositionally biased region" description="Basic residues" evidence="14">
    <location>
        <begin position="389"/>
        <end position="402"/>
    </location>
</feature>
<reference evidence="15" key="1">
    <citation type="journal article" date="2023" name="Science">
        <title>Genome structures resolve the early diversification of teleost fishes.</title>
        <authorList>
            <person name="Parey E."/>
            <person name="Louis A."/>
            <person name="Montfort J."/>
            <person name="Bouchez O."/>
            <person name="Roques C."/>
            <person name="Iampietro C."/>
            <person name="Lluch J."/>
            <person name="Castinel A."/>
            <person name="Donnadieu C."/>
            <person name="Desvignes T."/>
            <person name="Floi Bucao C."/>
            <person name="Jouanno E."/>
            <person name="Wen M."/>
            <person name="Mejri S."/>
            <person name="Dirks R."/>
            <person name="Jansen H."/>
            <person name="Henkel C."/>
            <person name="Chen W.J."/>
            <person name="Zahm M."/>
            <person name="Cabau C."/>
            <person name="Klopp C."/>
            <person name="Thompson A.W."/>
            <person name="Robinson-Rechavi M."/>
            <person name="Braasch I."/>
            <person name="Lecointre G."/>
            <person name="Bobe J."/>
            <person name="Postlethwait J.H."/>
            <person name="Berthelot C."/>
            <person name="Roest Crollius H."/>
            <person name="Guiguen Y."/>
        </authorList>
    </citation>
    <scope>NUCLEOTIDE SEQUENCE</scope>
    <source>
        <strain evidence="15">NC1722</strain>
    </source>
</reference>
<keyword evidence="4" id="KW-0489">Methyltransferase</keyword>
<dbReference type="SUPFAM" id="SSF53335">
    <property type="entry name" value="S-adenosyl-L-methionine-dependent methyltransferases"/>
    <property type="match status" value="1"/>
</dbReference>
<dbReference type="SUPFAM" id="SSF81799">
    <property type="entry name" value="Putative methyltransferase TM0872, insert domain"/>
    <property type="match status" value="1"/>
</dbReference>
<evidence type="ECO:0000256" key="5">
    <source>
        <dbReference type="ARBA" id="ARBA00022679"/>
    </source>
</evidence>
<dbReference type="GO" id="GO:0071424">
    <property type="term" value="F:rRNA (cytosine-N4-)-methyltransferase activity"/>
    <property type="evidence" value="ECO:0007669"/>
    <property type="project" value="TreeGrafter"/>
</dbReference>
<dbReference type="Proteomes" id="UP001221898">
    <property type="component" value="Unassembled WGS sequence"/>
</dbReference>
<dbReference type="NCBIfam" id="TIGR00006">
    <property type="entry name" value="16S rRNA (cytosine(1402)-N(4))-methyltransferase RsmH"/>
    <property type="match status" value="1"/>
</dbReference>
<comment type="similarity">
    <text evidence="2">Belongs to the methyltransferase superfamily. RsmH family.</text>
</comment>
<name>A0AAD7WF87_9TELE</name>
<dbReference type="HAMAP" id="MF_01007">
    <property type="entry name" value="16SrRNA_methyltr_H"/>
    <property type="match status" value="1"/>
</dbReference>
<evidence type="ECO:0000256" key="6">
    <source>
        <dbReference type="ARBA" id="ARBA00022691"/>
    </source>
</evidence>
<evidence type="ECO:0000256" key="7">
    <source>
        <dbReference type="ARBA" id="ARBA00022946"/>
    </source>
</evidence>
<evidence type="ECO:0000256" key="1">
    <source>
        <dbReference type="ARBA" id="ARBA00004305"/>
    </source>
</evidence>
<dbReference type="GO" id="GO:0005759">
    <property type="term" value="C:mitochondrial matrix"/>
    <property type="evidence" value="ECO:0007669"/>
    <property type="project" value="UniProtKB-SubCell"/>
</dbReference>
<dbReference type="EMBL" id="JAINUG010000121">
    <property type="protein sequence ID" value="KAJ8394916.1"/>
    <property type="molecule type" value="Genomic_DNA"/>
</dbReference>
<dbReference type="GO" id="GO:0070475">
    <property type="term" value="P:rRNA base methylation"/>
    <property type="evidence" value="ECO:0007669"/>
    <property type="project" value="TreeGrafter"/>
</dbReference>
<dbReference type="Pfam" id="PF01795">
    <property type="entry name" value="Methyltransf_5"/>
    <property type="match status" value="1"/>
</dbReference>
<protein>
    <recommendedName>
        <fullName evidence="11">12S rRNA N(4)-cytidine methyltransferase METTL15</fullName>
    </recommendedName>
    <alternativeName>
        <fullName evidence="12">Methyltransferase 5 domain-containing protein 1</fullName>
    </alternativeName>
    <alternativeName>
        <fullName evidence="13">Methyltransferase-like protein 15</fullName>
    </alternativeName>
</protein>
<evidence type="ECO:0000313" key="15">
    <source>
        <dbReference type="EMBL" id="KAJ8394916.1"/>
    </source>
</evidence>
<comment type="caution">
    <text evidence="15">The sequence shown here is derived from an EMBL/GenBank/DDBJ whole genome shotgun (WGS) entry which is preliminary data.</text>
</comment>
<dbReference type="InterPro" id="IPR023397">
    <property type="entry name" value="SAM-dep_MeTrfase_MraW_recog"/>
</dbReference>
<evidence type="ECO:0000256" key="4">
    <source>
        <dbReference type="ARBA" id="ARBA00022603"/>
    </source>
</evidence>
<keyword evidence="3" id="KW-0597">Phosphoprotein</keyword>
<gene>
    <name evidence="15" type="ORF">AAFF_G00040390</name>
</gene>
<dbReference type="Gene3D" id="1.10.150.170">
    <property type="entry name" value="Putative methyltransferase TM0872, insert domain"/>
    <property type="match status" value="1"/>
</dbReference>
<evidence type="ECO:0000256" key="10">
    <source>
        <dbReference type="ARBA" id="ARBA00056391"/>
    </source>
</evidence>
<comment type="function">
    <text evidence="10">N4-methylcytidine (m4C) methyltransferase responsible for the methylation of position C839 in mitochondrial 12S rRNA. Involved in the stabilization of 12S rRNA folding, therefore facilitating the assembly of the mitochondrial small ribosomal subunits.</text>
</comment>
<dbReference type="PANTHER" id="PTHR11265">
    <property type="entry name" value="S-ADENOSYL-METHYLTRANSFERASE MRAW"/>
    <property type="match status" value="1"/>
</dbReference>
<sequence>MHWVVTSHRVCTRPLVSLWKAVLTEPTARLPPCWGCRMSQVSMSPHTFTTRSSLHQDSEQGSSISLGRELHTPVMMKEVLHYLGLKPGQVFLDMTFGAGGHTKAVLNTIPDLTVYALDRDPTAFRLIQQLSEEYPDRVHPLLGRFSELRALLSQCGAQSGSLDAVLLDVGCSSMQFDCPERGFSLSRDGPLDMRMDGHRYPNMPNAADVLNALDQQALASILSTYGEERHARKIASAIVEARRVYPVHRTLQLASIVAGAFSAGALYARKDMLQRPVHVATKTFQALRIFVNDELNELYAGLRAAEALLRPGGRLCVLSFHSLEDRVVKRFLQGAPQDAPPSRSVRQRVRQGGESELEEEEEEAGSNARWGYLHKGVITPLSEEVQRNPRARSAKLRAAHKL</sequence>
<evidence type="ECO:0000256" key="11">
    <source>
        <dbReference type="ARBA" id="ARBA00073136"/>
    </source>
</evidence>
<evidence type="ECO:0000256" key="2">
    <source>
        <dbReference type="ARBA" id="ARBA00010396"/>
    </source>
</evidence>
<evidence type="ECO:0000256" key="9">
    <source>
        <dbReference type="ARBA" id="ARBA00052418"/>
    </source>
</evidence>
<feature type="compositionally biased region" description="Acidic residues" evidence="14">
    <location>
        <begin position="355"/>
        <end position="364"/>
    </location>
</feature>
<accession>A0AAD7WF87</accession>
<evidence type="ECO:0000256" key="14">
    <source>
        <dbReference type="SAM" id="MobiDB-lite"/>
    </source>
</evidence>
<dbReference type="AlphaFoldDB" id="A0AAD7WF87"/>
<keyword evidence="6" id="KW-0949">S-adenosyl-L-methionine</keyword>
<comment type="subcellular location">
    <subcellularLocation>
        <location evidence="1">Mitochondrion matrix</location>
    </subcellularLocation>
</comment>
<evidence type="ECO:0000256" key="3">
    <source>
        <dbReference type="ARBA" id="ARBA00022553"/>
    </source>
</evidence>
<feature type="region of interest" description="Disordered" evidence="14">
    <location>
        <begin position="335"/>
        <end position="368"/>
    </location>
</feature>